<dbReference type="InterPro" id="IPR017850">
    <property type="entry name" value="Alkaline_phosphatase_core_sf"/>
</dbReference>
<dbReference type="NCBIfam" id="TIGR04183">
    <property type="entry name" value="Por_Secre_tail"/>
    <property type="match status" value="1"/>
</dbReference>
<dbReference type="CDD" id="cd16030">
    <property type="entry name" value="iduronate-2-sulfatase"/>
    <property type="match status" value="1"/>
</dbReference>
<gene>
    <name evidence="10" type="ORF">JIV24_07065</name>
</gene>
<keyword evidence="5" id="KW-0378">Hydrolase</keyword>
<name>A0ABS1HHG2_9BACT</name>
<dbReference type="Pfam" id="PF18962">
    <property type="entry name" value="Por_Secre_tail"/>
    <property type="match status" value="1"/>
</dbReference>
<protein>
    <submittedName>
        <fullName evidence="10">Sulfatase-like hydrolase/transferase</fullName>
    </submittedName>
</protein>
<evidence type="ECO:0000259" key="9">
    <source>
        <dbReference type="Pfam" id="PF18962"/>
    </source>
</evidence>
<evidence type="ECO:0000313" key="10">
    <source>
        <dbReference type="EMBL" id="MBK3517098.1"/>
    </source>
</evidence>
<keyword evidence="6" id="KW-0106">Calcium</keyword>
<dbReference type="SUPFAM" id="SSF53649">
    <property type="entry name" value="Alkaline phosphatase-like"/>
    <property type="match status" value="1"/>
</dbReference>
<dbReference type="RefSeq" id="WP_200464327.1">
    <property type="nucleotide sequence ID" value="NZ_JAENRR010000012.1"/>
</dbReference>
<comment type="similarity">
    <text evidence="2">Belongs to the sulfatase family.</text>
</comment>
<proteinExistence type="inferred from homology"/>
<keyword evidence="11" id="KW-1185">Reference proteome</keyword>
<organism evidence="10 11">
    <name type="scientific">Carboxylicivirga marina</name>
    <dbReference type="NCBI Taxonomy" id="2800988"/>
    <lineage>
        <taxon>Bacteria</taxon>
        <taxon>Pseudomonadati</taxon>
        <taxon>Bacteroidota</taxon>
        <taxon>Bacteroidia</taxon>
        <taxon>Marinilabiliales</taxon>
        <taxon>Marinilabiliaceae</taxon>
        <taxon>Carboxylicivirga</taxon>
    </lineage>
</organism>
<feature type="region of interest" description="Disordered" evidence="7">
    <location>
        <begin position="131"/>
        <end position="151"/>
    </location>
</feature>
<feature type="domain" description="Secretion system C-terminal sorting" evidence="9">
    <location>
        <begin position="841"/>
        <end position="902"/>
    </location>
</feature>
<keyword evidence="4" id="KW-0732">Signal</keyword>
<evidence type="ECO:0000256" key="6">
    <source>
        <dbReference type="ARBA" id="ARBA00022837"/>
    </source>
</evidence>
<evidence type="ECO:0000256" key="4">
    <source>
        <dbReference type="ARBA" id="ARBA00022729"/>
    </source>
</evidence>
<evidence type="ECO:0000256" key="5">
    <source>
        <dbReference type="ARBA" id="ARBA00022801"/>
    </source>
</evidence>
<comment type="caution">
    <text evidence="10">The sequence shown here is derived from an EMBL/GenBank/DDBJ whole genome shotgun (WGS) entry which is preliminary data.</text>
</comment>
<evidence type="ECO:0000256" key="1">
    <source>
        <dbReference type="ARBA" id="ARBA00001913"/>
    </source>
</evidence>
<evidence type="ECO:0000313" key="11">
    <source>
        <dbReference type="Proteomes" id="UP000605676"/>
    </source>
</evidence>
<reference evidence="10 11" key="1">
    <citation type="submission" date="2021-01" db="EMBL/GenBank/DDBJ databases">
        <title>Carboxyliciviraga sp.nov., isolated from coastal sediments.</title>
        <authorList>
            <person name="Lu D."/>
            <person name="Zhang T."/>
        </authorList>
    </citation>
    <scope>NUCLEOTIDE SEQUENCE [LARGE SCALE GENOMIC DNA]</scope>
    <source>
        <strain evidence="10 11">N1Y132</strain>
    </source>
</reference>
<keyword evidence="3" id="KW-0479">Metal-binding</keyword>
<dbReference type="InterPro" id="IPR000917">
    <property type="entry name" value="Sulfatase_N"/>
</dbReference>
<feature type="domain" description="Sulfatase N-terminal" evidence="8">
    <location>
        <begin position="24"/>
        <end position="396"/>
    </location>
</feature>
<dbReference type="InterPro" id="IPR035874">
    <property type="entry name" value="IDS"/>
</dbReference>
<dbReference type="Gene3D" id="3.40.720.10">
    <property type="entry name" value="Alkaline Phosphatase, subunit A"/>
    <property type="match status" value="1"/>
</dbReference>
<dbReference type="Pfam" id="PF00884">
    <property type="entry name" value="Sulfatase"/>
    <property type="match status" value="1"/>
</dbReference>
<evidence type="ECO:0000256" key="7">
    <source>
        <dbReference type="SAM" id="MobiDB-lite"/>
    </source>
</evidence>
<dbReference type="EMBL" id="JAENRR010000012">
    <property type="protein sequence ID" value="MBK3517098.1"/>
    <property type="molecule type" value="Genomic_DNA"/>
</dbReference>
<dbReference type="PANTHER" id="PTHR45953:SF1">
    <property type="entry name" value="IDURONATE 2-SULFATASE"/>
    <property type="match status" value="1"/>
</dbReference>
<sequence length="904" mass="100412">MFRGLIIFIWGMISLNLHAQDKMNAVLIILDDMNDYIGVMGGHPQAITPNIDQLANEGVFFSNAHSNAPICAPSRASFLSGLYPSTTGNFGFDHIDNNEVLSNSKFIMAYAAENGYETYSTGKIFHRSVDDPSETMGEKQDQGPYAWDGTKPIPHPSVPEPFRNVGLLNGSLAPLSDVPPGGWRNDYNGSTPFRYVSANDRDKMCDEISADFVSDWIQQHENMKTQGNDKPFFIAYGGMKPHTPHIVPQRFFDMYPLDKVMIPEILKDDLKDTYGHHFSASGFNDYDSLLVSYATAEEGLRRYVQSKLACITFADSLVGEVHKAIKNSSFANNTVIMLCGDNGFHMGEKFRLAKNTLWEESTRIPFIVKASGFSASEGATVAHPVGLIDIYPTFKDICGWTGDTKKNALGADLDGHSLRAFLEDPNSTTWDGPEVVLESVVNPATLEIGRQNYAVRSKDYRYILYPSGDEELYDLSVDKNEWTNVIFDESYATIVQELREQLQALVPQINFEKNSTIPYLFYDDFESYNEGDDLLSKGYKQKNDEATTTTLSVEGDNQYAFNVSVNGSAISMRRNVKNLTPDKLYFFEASTRTETSVTAGSWEANTPNTITGHQCAEWQTFSVPLKPNKDSWANGVAMNLFISSAQNKPLTVDSFAFYAAELKISTNGFNENELIAGNDYEFEAMATPVRESYSWSVVDGTGSASINNNGQLTAISEGHVKVVAAMDNYPSVNCTTEVFIWEESVNPALTITEIEKELLVDVAYQLSASLNPEIDIPVLWSIDDGSKAIINQTTGLLLPIDYGTITVTARLYKHQDVFATVELDIKEDTAVEDLKASYFKVYPNPSTGLFYIDGDGIEPGYKVYDSMGRMIKESSGSVLNLKGHAKGVYYLVIDKNNIEKIILK</sequence>
<accession>A0ABS1HHG2</accession>
<evidence type="ECO:0000259" key="8">
    <source>
        <dbReference type="Pfam" id="PF00884"/>
    </source>
</evidence>
<evidence type="ECO:0000256" key="3">
    <source>
        <dbReference type="ARBA" id="ARBA00022723"/>
    </source>
</evidence>
<dbReference type="PANTHER" id="PTHR45953">
    <property type="entry name" value="IDURONATE 2-SULFATASE"/>
    <property type="match status" value="1"/>
</dbReference>
<dbReference type="InterPro" id="IPR026444">
    <property type="entry name" value="Secre_tail"/>
</dbReference>
<evidence type="ECO:0000256" key="2">
    <source>
        <dbReference type="ARBA" id="ARBA00008779"/>
    </source>
</evidence>
<comment type="cofactor">
    <cofactor evidence="1">
        <name>Ca(2+)</name>
        <dbReference type="ChEBI" id="CHEBI:29108"/>
    </cofactor>
</comment>
<dbReference type="Proteomes" id="UP000605676">
    <property type="component" value="Unassembled WGS sequence"/>
</dbReference>